<dbReference type="EMBL" id="CAXLJM020000020">
    <property type="protein sequence ID" value="CAL8087337.1"/>
    <property type="molecule type" value="Genomic_DNA"/>
</dbReference>
<protein>
    <submittedName>
        <fullName evidence="2">Uncharacterized protein</fullName>
    </submittedName>
</protein>
<gene>
    <name evidence="2" type="ORF">ODALV1_LOCUS6704</name>
</gene>
<feature type="compositionally biased region" description="Polar residues" evidence="1">
    <location>
        <begin position="145"/>
        <end position="156"/>
    </location>
</feature>
<accession>A0ABP1Q2V5</accession>
<evidence type="ECO:0000256" key="1">
    <source>
        <dbReference type="SAM" id="MobiDB-lite"/>
    </source>
</evidence>
<name>A0ABP1Q2V5_9HEXA</name>
<keyword evidence="3" id="KW-1185">Reference proteome</keyword>
<proteinExistence type="predicted"/>
<dbReference type="Proteomes" id="UP001642540">
    <property type="component" value="Unassembled WGS sequence"/>
</dbReference>
<sequence>MAGSGENNPDVQSAEDLCIVDELLASAYNAKIQAKIEMRNKVQLIRRRMKALEEVVLNALPEFASKIGKISDSIRVNTDKPLKAKHSEIAAEVPPPSVSSAPLIPYTIDNSSEIENRDSSGQYDHPKTINPWVKDPTDFRKKSHPPSSLRFQSTPMNEWKMVASR</sequence>
<reference evidence="2 3" key="1">
    <citation type="submission" date="2024-08" db="EMBL/GenBank/DDBJ databases">
        <authorList>
            <person name="Cucini C."/>
            <person name="Frati F."/>
        </authorList>
    </citation>
    <scope>NUCLEOTIDE SEQUENCE [LARGE SCALE GENOMIC DNA]</scope>
</reference>
<comment type="caution">
    <text evidence="2">The sequence shown here is derived from an EMBL/GenBank/DDBJ whole genome shotgun (WGS) entry which is preliminary data.</text>
</comment>
<evidence type="ECO:0000313" key="2">
    <source>
        <dbReference type="EMBL" id="CAL8087337.1"/>
    </source>
</evidence>
<evidence type="ECO:0000313" key="3">
    <source>
        <dbReference type="Proteomes" id="UP001642540"/>
    </source>
</evidence>
<feature type="region of interest" description="Disordered" evidence="1">
    <location>
        <begin position="110"/>
        <end position="165"/>
    </location>
</feature>
<organism evidence="2 3">
    <name type="scientific">Orchesella dallaii</name>
    <dbReference type="NCBI Taxonomy" id="48710"/>
    <lineage>
        <taxon>Eukaryota</taxon>
        <taxon>Metazoa</taxon>
        <taxon>Ecdysozoa</taxon>
        <taxon>Arthropoda</taxon>
        <taxon>Hexapoda</taxon>
        <taxon>Collembola</taxon>
        <taxon>Entomobryomorpha</taxon>
        <taxon>Entomobryoidea</taxon>
        <taxon>Orchesellidae</taxon>
        <taxon>Orchesellinae</taxon>
        <taxon>Orchesella</taxon>
    </lineage>
</organism>